<keyword evidence="3" id="KW-1185">Reference proteome</keyword>
<evidence type="ECO:0000313" key="3">
    <source>
        <dbReference type="Proteomes" id="UP001595932"/>
    </source>
</evidence>
<organism evidence="2 3">
    <name type="scientific">Planococcus dechangensis</name>
    <dbReference type="NCBI Taxonomy" id="1176255"/>
    <lineage>
        <taxon>Bacteria</taxon>
        <taxon>Bacillati</taxon>
        <taxon>Bacillota</taxon>
        <taxon>Bacilli</taxon>
        <taxon>Bacillales</taxon>
        <taxon>Caryophanaceae</taxon>
        <taxon>Planococcus</taxon>
    </lineage>
</organism>
<feature type="chain" id="PRO_5047460845" description="Lipoprotein" evidence="1">
    <location>
        <begin position="21"/>
        <end position="124"/>
    </location>
</feature>
<dbReference type="PROSITE" id="PS51257">
    <property type="entry name" value="PROKAR_LIPOPROTEIN"/>
    <property type="match status" value="1"/>
</dbReference>
<evidence type="ECO:0000313" key="2">
    <source>
        <dbReference type="EMBL" id="MFC4712946.1"/>
    </source>
</evidence>
<protein>
    <recommendedName>
        <fullName evidence="4">Lipoprotein</fullName>
    </recommendedName>
</protein>
<keyword evidence="1" id="KW-0732">Signal</keyword>
<comment type="caution">
    <text evidence="2">The sequence shown here is derived from an EMBL/GenBank/DDBJ whole genome shotgun (WGS) entry which is preliminary data.</text>
</comment>
<reference evidence="3" key="1">
    <citation type="journal article" date="2019" name="Int. J. Syst. Evol. Microbiol.">
        <title>The Global Catalogue of Microorganisms (GCM) 10K type strain sequencing project: providing services to taxonomists for standard genome sequencing and annotation.</title>
        <authorList>
            <consortium name="The Broad Institute Genomics Platform"/>
            <consortium name="The Broad Institute Genome Sequencing Center for Infectious Disease"/>
            <person name="Wu L."/>
            <person name="Ma J."/>
        </authorList>
    </citation>
    <scope>NUCLEOTIDE SEQUENCE [LARGE SCALE GENOMIC DNA]</scope>
    <source>
        <strain evidence="3">CGMCC 1.12151</strain>
    </source>
</reference>
<accession>A0ABV9MCU8</accession>
<evidence type="ECO:0008006" key="4">
    <source>
        <dbReference type="Google" id="ProtNLM"/>
    </source>
</evidence>
<gene>
    <name evidence="2" type="ORF">ACFO5U_08750</name>
</gene>
<dbReference type="RefSeq" id="WP_377278475.1">
    <property type="nucleotide sequence ID" value="NZ_JBHSGL010000005.1"/>
</dbReference>
<sequence>MKKLALLGVLLLVLSGCVEGDRYQFKGSGDNWDVNYVVDISQQNSEEATGTIRYTGEGPAPETIIYTISSNSSEVSGNVMTTDGTVNIGRSACDGCSVVQRGDDIQVEIKWDGQVETFELSTNN</sequence>
<dbReference type="Proteomes" id="UP001595932">
    <property type="component" value="Unassembled WGS sequence"/>
</dbReference>
<proteinExistence type="predicted"/>
<name>A0ABV9MCU8_9BACL</name>
<dbReference type="EMBL" id="JBHSGL010000005">
    <property type="protein sequence ID" value="MFC4712946.1"/>
    <property type="molecule type" value="Genomic_DNA"/>
</dbReference>
<feature type="signal peptide" evidence="1">
    <location>
        <begin position="1"/>
        <end position="20"/>
    </location>
</feature>
<evidence type="ECO:0000256" key="1">
    <source>
        <dbReference type="SAM" id="SignalP"/>
    </source>
</evidence>